<dbReference type="AlphaFoldDB" id="A0A2P2NZN0"/>
<protein>
    <submittedName>
        <fullName evidence="1">Uncharacterized protein</fullName>
    </submittedName>
</protein>
<sequence length="50" mass="5553">MGLTSTHLPSLRRSRPPTWSWFSMESTELSVCTSIPNASSSLETGHLGYR</sequence>
<organism evidence="1">
    <name type="scientific">Rhizophora mucronata</name>
    <name type="common">Asiatic mangrove</name>
    <dbReference type="NCBI Taxonomy" id="61149"/>
    <lineage>
        <taxon>Eukaryota</taxon>
        <taxon>Viridiplantae</taxon>
        <taxon>Streptophyta</taxon>
        <taxon>Embryophyta</taxon>
        <taxon>Tracheophyta</taxon>
        <taxon>Spermatophyta</taxon>
        <taxon>Magnoliopsida</taxon>
        <taxon>eudicotyledons</taxon>
        <taxon>Gunneridae</taxon>
        <taxon>Pentapetalae</taxon>
        <taxon>rosids</taxon>
        <taxon>fabids</taxon>
        <taxon>Malpighiales</taxon>
        <taxon>Rhizophoraceae</taxon>
        <taxon>Rhizophora</taxon>
    </lineage>
</organism>
<accession>A0A2P2NZN0</accession>
<reference evidence="1" key="1">
    <citation type="submission" date="2018-02" db="EMBL/GenBank/DDBJ databases">
        <title>Rhizophora mucronata_Transcriptome.</title>
        <authorList>
            <person name="Meera S.P."/>
            <person name="Sreeshan A."/>
            <person name="Augustine A."/>
        </authorList>
    </citation>
    <scope>NUCLEOTIDE SEQUENCE</scope>
    <source>
        <tissue evidence="1">Leaf</tissue>
    </source>
</reference>
<evidence type="ECO:0000313" key="1">
    <source>
        <dbReference type="EMBL" id="MBX47924.1"/>
    </source>
</evidence>
<proteinExistence type="predicted"/>
<name>A0A2P2NZN0_RHIMU</name>
<dbReference type="EMBL" id="GGEC01067440">
    <property type="protein sequence ID" value="MBX47924.1"/>
    <property type="molecule type" value="Transcribed_RNA"/>
</dbReference>